<dbReference type="Proteomes" id="UP000252519">
    <property type="component" value="Unassembled WGS sequence"/>
</dbReference>
<dbReference type="AlphaFoldDB" id="A0A368EYL6"/>
<dbReference type="EMBL" id="JOJR01015943">
    <property type="protein sequence ID" value="RCN24876.1"/>
    <property type="molecule type" value="Genomic_DNA"/>
</dbReference>
<proteinExistence type="predicted"/>
<organism evidence="1 2">
    <name type="scientific">Ancylostoma caninum</name>
    <name type="common">Dog hookworm</name>
    <dbReference type="NCBI Taxonomy" id="29170"/>
    <lineage>
        <taxon>Eukaryota</taxon>
        <taxon>Metazoa</taxon>
        <taxon>Ecdysozoa</taxon>
        <taxon>Nematoda</taxon>
        <taxon>Chromadorea</taxon>
        <taxon>Rhabditida</taxon>
        <taxon>Rhabditina</taxon>
        <taxon>Rhabditomorpha</taxon>
        <taxon>Strongyloidea</taxon>
        <taxon>Ancylostomatidae</taxon>
        <taxon>Ancylostomatinae</taxon>
        <taxon>Ancylostoma</taxon>
    </lineage>
</organism>
<evidence type="ECO:0000313" key="1">
    <source>
        <dbReference type="EMBL" id="RCN24876.1"/>
    </source>
</evidence>
<sequence>MKMAERDVSALPDIGWLMTERPALISMSARLKKEEDVNMNASTLTDPIDATAVPASPWPRMVVHATSDCLDVK</sequence>
<evidence type="ECO:0000313" key="2">
    <source>
        <dbReference type="Proteomes" id="UP000252519"/>
    </source>
</evidence>
<name>A0A368EYL6_ANCCA</name>
<keyword evidence="2" id="KW-1185">Reference proteome</keyword>
<comment type="caution">
    <text evidence="1">The sequence shown here is derived from an EMBL/GenBank/DDBJ whole genome shotgun (WGS) entry which is preliminary data.</text>
</comment>
<accession>A0A368EYL6</accession>
<reference evidence="1 2" key="1">
    <citation type="submission" date="2014-10" db="EMBL/GenBank/DDBJ databases">
        <title>Draft genome of the hookworm Ancylostoma caninum.</title>
        <authorList>
            <person name="Mitreva M."/>
        </authorList>
    </citation>
    <scope>NUCLEOTIDE SEQUENCE [LARGE SCALE GENOMIC DNA]</scope>
    <source>
        <strain evidence="1 2">Baltimore</strain>
    </source>
</reference>
<gene>
    <name evidence="1" type="ORF">ANCCAN_29418</name>
</gene>
<protein>
    <submittedName>
        <fullName evidence="1">Uncharacterized protein</fullName>
    </submittedName>
</protein>